<dbReference type="InterPro" id="IPR050090">
    <property type="entry name" value="Tyrosine_recombinase_XerCD"/>
</dbReference>
<dbReference type="PANTHER" id="PTHR30349:SF64">
    <property type="entry name" value="PROPHAGE INTEGRASE INTD-RELATED"/>
    <property type="match status" value="1"/>
</dbReference>
<reference evidence="2 3" key="1">
    <citation type="submission" date="2018-08" db="EMBL/GenBank/DDBJ databases">
        <title>A genome reference for cultivated species of the human gut microbiota.</title>
        <authorList>
            <person name="Zou Y."/>
            <person name="Xue W."/>
            <person name="Luo G."/>
        </authorList>
    </citation>
    <scope>NUCLEOTIDE SEQUENCE [LARGE SCALE GENOMIC DNA]</scope>
    <source>
        <strain evidence="2 3">TF05-18</strain>
    </source>
</reference>
<comment type="caution">
    <text evidence="2">The sequence shown here is derived from an EMBL/GenBank/DDBJ whole genome shotgun (WGS) entry which is preliminary data.</text>
</comment>
<accession>A0A396AKT5</accession>
<evidence type="ECO:0000259" key="1">
    <source>
        <dbReference type="Pfam" id="PF13102"/>
    </source>
</evidence>
<dbReference type="Proteomes" id="UP000261278">
    <property type="component" value="Unassembled WGS sequence"/>
</dbReference>
<dbReference type="EMBL" id="QSSN01000013">
    <property type="protein sequence ID" value="RGL85324.1"/>
    <property type="molecule type" value="Genomic_DNA"/>
</dbReference>
<name>A0A396AKT5_PHOVU</name>
<evidence type="ECO:0000313" key="3">
    <source>
        <dbReference type="Proteomes" id="UP000261278"/>
    </source>
</evidence>
<dbReference type="SUPFAM" id="SSF56349">
    <property type="entry name" value="DNA breaking-rejoining enzymes"/>
    <property type="match status" value="1"/>
</dbReference>
<sequence length="407" mass="47526">MATFKACIKTQRNDGLFAVFIRITHNRAARYINTGKTIDKSKVRKGEIKDITLLSYCSNLIKQYSERLNAVDITNWTANDIVAYLQNIDEDISFSKYARKYVRDMAVNRGMERNSKNYKWAYQSLEKFAGTDDIMFSRLTTKFIQDWIKTLESTSRAKEMYPICIRMIYNAGLEEYNDYDRNIIRIKLQPFRKIEIPKADVPEKRALSIDVLRAFFNGKNPETKLKASLPELSKDIAEMVFCLAGMNTADIFELRKSNLKEGMLCYQRQKTKKFRRDGAYLEIKIPERIIPLFNKYMDDEDSEYLLNFNKRYQDSNCFNINVNHGLKAYCEYNKLPKMCIYNFRHSWATIAQNYCGASIEEVGFALNHSSAHKITEGYIQKDYSPITRLNTKVLDCIFSPSTTLMKL</sequence>
<dbReference type="RefSeq" id="WP_016271210.1">
    <property type="nucleotide sequence ID" value="NZ_JACBPU010000008.1"/>
</dbReference>
<dbReference type="AlphaFoldDB" id="A0A396AKT5"/>
<dbReference type="InterPro" id="IPR011010">
    <property type="entry name" value="DNA_brk_join_enz"/>
</dbReference>
<dbReference type="PANTHER" id="PTHR30349">
    <property type="entry name" value="PHAGE INTEGRASE-RELATED"/>
    <property type="match status" value="1"/>
</dbReference>
<dbReference type="InterPro" id="IPR010998">
    <property type="entry name" value="Integrase_recombinase_N"/>
</dbReference>
<dbReference type="Gene3D" id="1.10.150.130">
    <property type="match status" value="1"/>
</dbReference>
<gene>
    <name evidence="2" type="ORF">DXC44_12360</name>
</gene>
<evidence type="ECO:0000313" key="2">
    <source>
        <dbReference type="EMBL" id="RGL85324.1"/>
    </source>
</evidence>
<dbReference type="GO" id="GO:0003677">
    <property type="term" value="F:DNA binding"/>
    <property type="evidence" value="ECO:0007669"/>
    <property type="project" value="InterPro"/>
</dbReference>
<dbReference type="GO" id="GO:0015074">
    <property type="term" value="P:DNA integration"/>
    <property type="evidence" value="ECO:0007669"/>
    <property type="project" value="InterPro"/>
</dbReference>
<dbReference type="InterPro" id="IPR025269">
    <property type="entry name" value="SAM-like_dom"/>
</dbReference>
<feature type="domain" description="Phage integrase SAM-like" evidence="1">
    <location>
        <begin position="93"/>
        <end position="151"/>
    </location>
</feature>
<dbReference type="Pfam" id="PF13102">
    <property type="entry name" value="Phage_int_SAM_5"/>
    <property type="match status" value="1"/>
</dbReference>
<organism evidence="2 3">
    <name type="scientific">Phocaeicola vulgatus</name>
    <name type="common">Bacteroides vulgatus</name>
    <dbReference type="NCBI Taxonomy" id="821"/>
    <lineage>
        <taxon>Bacteria</taxon>
        <taxon>Pseudomonadati</taxon>
        <taxon>Bacteroidota</taxon>
        <taxon>Bacteroidia</taxon>
        <taxon>Bacteroidales</taxon>
        <taxon>Bacteroidaceae</taxon>
        <taxon>Phocaeicola</taxon>
    </lineage>
</organism>
<dbReference type="GO" id="GO:0006310">
    <property type="term" value="P:DNA recombination"/>
    <property type="evidence" value="ECO:0007669"/>
    <property type="project" value="InterPro"/>
</dbReference>
<protein>
    <submittedName>
        <fullName evidence="2">Transposase</fullName>
    </submittedName>
</protein>
<proteinExistence type="predicted"/>
<dbReference type="Gene3D" id="1.10.443.10">
    <property type="entry name" value="Intergrase catalytic core"/>
    <property type="match status" value="1"/>
</dbReference>
<dbReference type="InterPro" id="IPR013762">
    <property type="entry name" value="Integrase-like_cat_sf"/>
</dbReference>